<dbReference type="HOGENOM" id="CLU_033989_0_0_0"/>
<dbReference type="Pfam" id="PF03572">
    <property type="entry name" value="Peptidase_S41"/>
    <property type="match status" value="1"/>
</dbReference>
<dbReference type="SUPFAM" id="SSF52096">
    <property type="entry name" value="ClpP/crotonase"/>
    <property type="match status" value="1"/>
</dbReference>
<keyword evidence="3" id="KW-1185">Reference proteome</keyword>
<dbReference type="InterPro" id="IPR029045">
    <property type="entry name" value="ClpP/crotonase-like_dom_sf"/>
</dbReference>
<protein>
    <recommendedName>
        <fullName evidence="1">Tail specific protease domain-containing protein</fullName>
    </recommendedName>
</protein>
<dbReference type="InterPro" id="IPR005151">
    <property type="entry name" value="Tail-specific_protease"/>
</dbReference>
<dbReference type="Gene3D" id="3.90.226.10">
    <property type="entry name" value="2-enoyl-CoA Hydratase, Chain A, domain 1"/>
    <property type="match status" value="1"/>
</dbReference>
<evidence type="ECO:0000259" key="1">
    <source>
        <dbReference type="Pfam" id="PF03572"/>
    </source>
</evidence>
<name>B0VIV0_CLOAI</name>
<evidence type="ECO:0000313" key="2">
    <source>
        <dbReference type="EMBL" id="CAO80010.1"/>
    </source>
</evidence>
<proteinExistence type="predicted"/>
<dbReference type="KEGG" id="caci:CLOAM0098"/>
<dbReference type="GO" id="GO:0008236">
    <property type="term" value="F:serine-type peptidase activity"/>
    <property type="evidence" value="ECO:0007669"/>
    <property type="project" value="InterPro"/>
</dbReference>
<dbReference type="eggNOG" id="COG0793">
    <property type="taxonomic scope" value="Bacteria"/>
</dbReference>
<reference evidence="2 3" key="1">
    <citation type="journal article" date="2008" name="J. Bacteriol.">
        <title>'Candidatus Cloacamonas acidaminovorans': genome sequence reconstruction provides a first glimpse of a new bacterial division.</title>
        <authorList>
            <person name="Pelletier E."/>
            <person name="Kreimeyer A."/>
            <person name="Bocs S."/>
            <person name="Rouy Z."/>
            <person name="Gyapay G."/>
            <person name="Chouari R."/>
            <person name="Riviere D."/>
            <person name="Ganesan A."/>
            <person name="Daegelen P."/>
            <person name="Sghir A."/>
            <person name="Cohen G.N."/>
            <person name="Medigue C."/>
            <person name="Weissenbach J."/>
            <person name="Le Paslier D."/>
        </authorList>
    </citation>
    <scope>NUCLEOTIDE SEQUENCE [LARGE SCALE GENOMIC DNA]</scope>
    <source>
        <strain evidence="3">Evry</strain>
    </source>
</reference>
<dbReference type="GO" id="GO:0006508">
    <property type="term" value="P:proteolysis"/>
    <property type="evidence" value="ECO:0007669"/>
    <property type="project" value="InterPro"/>
</dbReference>
<accession>B0VIV0</accession>
<dbReference type="STRING" id="459349.CLOAM0098"/>
<gene>
    <name evidence="2" type="ordered locus">CLOAM0098</name>
</gene>
<dbReference type="AlphaFoldDB" id="B0VIV0"/>
<sequence length="528" mass="59667">MFVQINTGVKMSKKLENNSTSIGRIINLLYRYLMVAPFITIIAVDLHSELNANNIVREPNSQLNVFQEDFNYFYRILLDSHPGIETDNTSFNQKVEAFMECLATVTDTLQFEARLRAFTHDLYDGHTRVSSFSNQGSPIYPIGLWWHESGWYVEMISTEFKDLIGSKVISINGIDAETFMTKLMQLTTGENVYWLRDQVSFFLRNSANLRALNLDRPDGVLQLIIKQNGTFSEVNLYEVERPSLWGNQKTGITALHDDNYWGQALPEDNVYYIQFNAMSDPVGTSDTPFSGWISFLKESFALIDSLGIDNLVIDLRNNSGGNSTMGDILLSFCSLPDSIYYFGGKMKISDLVLNHYQMNLTSMNKALSSDLGYEVLETELPFTVIFYDGKSPFLRPRTLSEIVPNVMSNDSIKKYNGKLILLTGSQTYSSAVMFATLCQDNGLAIVYGSPTGGKPSSYGEGLNFRLPNTGIMCSVSVKYFQRPDTSRDPSDSLYPDVDVLITPEEHFSTIDTLWERVLNDIRNSDLYK</sequence>
<evidence type="ECO:0000313" key="3">
    <source>
        <dbReference type="Proteomes" id="UP000002019"/>
    </source>
</evidence>
<dbReference type="Proteomes" id="UP000002019">
    <property type="component" value="Chromosome"/>
</dbReference>
<feature type="domain" description="Tail specific protease" evidence="1">
    <location>
        <begin position="272"/>
        <end position="487"/>
    </location>
</feature>
<organism evidence="2 3">
    <name type="scientific">Cloacimonas acidaminovorans (strain Evry)</name>
    <dbReference type="NCBI Taxonomy" id="459349"/>
    <lineage>
        <taxon>Bacteria</taxon>
        <taxon>Pseudomonadati</taxon>
        <taxon>Candidatus Cloacimonadota</taxon>
        <taxon>Candidatus Cloacimonadia</taxon>
        <taxon>Candidatus Cloacimonadales</taxon>
        <taxon>Candidatus Cloacimonadaceae</taxon>
        <taxon>Candidatus Cloacimonas</taxon>
    </lineage>
</organism>
<dbReference type="EMBL" id="CU466930">
    <property type="protein sequence ID" value="CAO80010.1"/>
    <property type="molecule type" value="Genomic_DNA"/>
</dbReference>